<dbReference type="CDD" id="cd18888">
    <property type="entry name" value="NUDIX_ADPRase_Nudt5"/>
    <property type="match status" value="1"/>
</dbReference>
<sequence length="296" mass="32937">MPFFACVQEVLKEHDVQDLRGGVAAKMGAGFFVRLWLASGHRLVPKRGPWEVLGATLTIRCSRPSGFQQFALQIIIQVAIACSNQGRDSAGRTHRRQVIQNEASFEGAPAEARWVRLIKSTYTDPEGVTRTWESAERQTRPKNCPIDGVGIVTILSKPSGPELLLQKQYRPPIDMVVIEVPAGLIDEGETPEECAVRELKEETGYVGVAEERSPIMYNDPGFCNTNLNMIHVRVDMTLPENQNPQPQLEENEFIECFSIPLATLYEELKRLEAEGYAIDARVGTLAEGIEFGKKLG</sequence>
<accession>C6HPN5</accession>
<reference evidence="5" key="1">
    <citation type="submission" date="2009-05" db="EMBL/GenBank/DDBJ databases">
        <title>The genome sequence of Ajellomyces capsulatus strain H143.</title>
        <authorList>
            <person name="Champion M."/>
            <person name="Cuomo C.A."/>
            <person name="Ma L.-J."/>
            <person name="Henn M.R."/>
            <person name="Sil A."/>
            <person name="Goldman B."/>
            <person name="Young S.K."/>
            <person name="Kodira C.D."/>
            <person name="Zeng Q."/>
            <person name="Koehrsen M."/>
            <person name="Alvarado L."/>
            <person name="Berlin A.M."/>
            <person name="Borenstein D."/>
            <person name="Chen Z."/>
            <person name="Engels R."/>
            <person name="Freedman E."/>
            <person name="Gellesch M."/>
            <person name="Goldberg J."/>
            <person name="Griggs A."/>
            <person name="Gujja S."/>
            <person name="Heiman D.I."/>
            <person name="Hepburn T.A."/>
            <person name="Howarth C."/>
            <person name="Jen D."/>
            <person name="Larson L."/>
            <person name="Lewis B."/>
            <person name="Mehta T."/>
            <person name="Park D."/>
            <person name="Pearson M."/>
            <person name="Roberts A."/>
            <person name="Saif S."/>
            <person name="Shea T.D."/>
            <person name="Shenoy N."/>
            <person name="Sisk P."/>
            <person name="Stolte C."/>
            <person name="Sykes S."/>
            <person name="Walk T."/>
            <person name="White J."/>
            <person name="Yandava C."/>
            <person name="Klein B."/>
            <person name="McEwen J.G."/>
            <person name="Puccia R."/>
            <person name="Goldman G.H."/>
            <person name="Felipe M.S."/>
            <person name="Nino-Vega G."/>
            <person name="San-Blas G."/>
            <person name="Taylor J.W."/>
            <person name="Mendoza L."/>
            <person name="Galagan J.E."/>
            <person name="Nusbaum C."/>
            <person name="Birren B.W."/>
        </authorList>
    </citation>
    <scope>NUCLEOTIDE SEQUENCE [LARGE SCALE GENOMIC DNA]</scope>
    <source>
        <strain evidence="5">H143</strain>
    </source>
</reference>
<feature type="domain" description="Nudix hydrolase" evidence="3">
    <location>
        <begin position="144"/>
        <end position="284"/>
    </location>
</feature>
<dbReference type="HOGENOM" id="CLU_939991_0_0_1"/>
<dbReference type="FunFam" id="3.90.79.10:FF:000016">
    <property type="entry name" value="ADP-sugar pyrophosphatase isoform X1"/>
    <property type="match status" value="1"/>
</dbReference>
<dbReference type="PRINTS" id="PR00502">
    <property type="entry name" value="NUDIXFAMILY"/>
</dbReference>
<dbReference type="Gene3D" id="3.90.79.10">
    <property type="entry name" value="Nucleoside Triphosphate Pyrophosphohydrolase"/>
    <property type="match status" value="1"/>
</dbReference>
<dbReference type="GO" id="GO:0047631">
    <property type="term" value="F:ADP-ribose diphosphatase activity"/>
    <property type="evidence" value="ECO:0007669"/>
    <property type="project" value="TreeGrafter"/>
</dbReference>
<dbReference type="GO" id="GO:0019693">
    <property type="term" value="P:ribose phosphate metabolic process"/>
    <property type="evidence" value="ECO:0007669"/>
    <property type="project" value="TreeGrafter"/>
</dbReference>
<comment type="similarity">
    <text evidence="2">Belongs to the Nudix hydrolase family.</text>
</comment>
<dbReference type="SUPFAM" id="SSF55811">
    <property type="entry name" value="Nudix"/>
    <property type="match status" value="1"/>
</dbReference>
<dbReference type="PROSITE" id="PS51462">
    <property type="entry name" value="NUDIX"/>
    <property type="match status" value="1"/>
</dbReference>
<keyword evidence="1 2" id="KW-0378">Hydrolase</keyword>
<dbReference type="InterPro" id="IPR020084">
    <property type="entry name" value="NUDIX_hydrolase_CS"/>
</dbReference>
<dbReference type="InterPro" id="IPR020476">
    <property type="entry name" value="Nudix_hydrolase"/>
</dbReference>
<evidence type="ECO:0000256" key="2">
    <source>
        <dbReference type="RuleBase" id="RU003476"/>
    </source>
</evidence>
<dbReference type="Pfam" id="PF00293">
    <property type="entry name" value="NUDIX"/>
    <property type="match status" value="1"/>
</dbReference>
<dbReference type="STRING" id="544712.C6HPN5"/>
<dbReference type="GO" id="GO:0005634">
    <property type="term" value="C:nucleus"/>
    <property type="evidence" value="ECO:0007669"/>
    <property type="project" value="TreeGrafter"/>
</dbReference>
<proteinExistence type="inferred from homology"/>
<dbReference type="AlphaFoldDB" id="C6HPN5"/>
<dbReference type="GO" id="GO:0005829">
    <property type="term" value="C:cytosol"/>
    <property type="evidence" value="ECO:0007669"/>
    <property type="project" value="TreeGrafter"/>
</dbReference>
<evidence type="ECO:0000313" key="5">
    <source>
        <dbReference type="Proteomes" id="UP000002624"/>
    </source>
</evidence>
<dbReference type="InterPro" id="IPR000086">
    <property type="entry name" value="NUDIX_hydrolase_dom"/>
</dbReference>
<evidence type="ECO:0000313" key="4">
    <source>
        <dbReference type="EMBL" id="EER37496.1"/>
    </source>
</evidence>
<name>C6HPN5_AJECH</name>
<dbReference type="GO" id="GO:0006753">
    <property type="term" value="P:nucleoside phosphate metabolic process"/>
    <property type="evidence" value="ECO:0007669"/>
    <property type="project" value="TreeGrafter"/>
</dbReference>
<evidence type="ECO:0000256" key="1">
    <source>
        <dbReference type="ARBA" id="ARBA00022801"/>
    </source>
</evidence>
<gene>
    <name evidence="4" type="ORF">HCDG_08166</name>
</gene>
<dbReference type="OMA" id="NDPGLCN"/>
<protein>
    <submittedName>
        <fullName evidence="4">ADP-ribose pyrophosphatase</fullName>
    </submittedName>
</protein>
<dbReference type="PANTHER" id="PTHR11839">
    <property type="entry name" value="UDP/ADP-SUGAR PYROPHOSPHATASE"/>
    <property type="match status" value="1"/>
</dbReference>
<evidence type="ECO:0000259" key="3">
    <source>
        <dbReference type="PROSITE" id="PS51462"/>
    </source>
</evidence>
<dbReference type="PROSITE" id="PS00893">
    <property type="entry name" value="NUDIX_BOX"/>
    <property type="match status" value="1"/>
</dbReference>
<dbReference type="eggNOG" id="KOG3041">
    <property type="taxonomic scope" value="Eukaryota"/>
</dbReference>
<dbReference type="Proteomes" id="UP000002624">
    <property type="component" value="Unassembled WGS sequence"/>
</dbReference>
<dbReference type="VEuPathDB" id="FungiDB:HCDG_08166"/>
<organism evidence="4 5">
    <name type="scientific">Ajellomyces capsulatus (strain H143)</name>
    <name type="common">Darling's disease fungus</name>
    <name type="synonym">Histoplasma capsulatum</name>
    <dbReference type="NCBI Taxonomy" id="544712"/>
    <lineage>
        <taxon>Eukaryota</taxon>
        <taxon>Fungi</taxon>
        <taxon>Dikarya</taxon>
        <taxon>Ascomycota</taxon>
        <taxon>Pezizomycotina</taxon>
        <taxon>Eurotiomycetes</taxon>
        <taxon>Eurotiomycetidae</taxon>
        <taxon>Onygenales</taxon>
        <taxon>Ajellomycetaceae</taxon>
        <taxon>Histoplasma</taxon>
    </lineage>
</organism>
<dbReference type="PANTHER" id="PTHR11839:SF1">
    <property type="entry name" value="ADP-SUGAR PYROPHOSPHATASE"/>
    <property type="match status" value="1"/>
</dbReference>
<dbReference type="EMBL" id="GG692434">
    <property type="protein sequence ID" value="EER37496.1"/>
    <property type="molecule type" value="Genomic_DNA"/>
</dbReference>
<dbReference type="InterPro" id="IPR015797">
    <property type="entry name" value="NUDIX_hydrolase-like_dom_sf"/>
</dbReference>
<dbReference type="OrthoDB" id="10249920at2759"/>